<evidence type="ECO:0000256" key="8">
    <source>
        <dbReference type="HAMAP-Rule" id="MF_00100"/>
    </source>
</evidence>
<name>A0A968GBZ6_9SPIO</name>
<evidence type="ECO:0000256" key="2">
    <source>
        <dbReference type="ARBA" id="ARBA00020675"/>
    </source>
</evidence>
<dbReference type="InterPro" id="IPR015760">
    <property type="entry name" value="TIF_IF2"/>
</dbReference>
<dbReference type="PANTHER" id="PTHR43381">
    <property type="entry name" value="TRANSLATION INITIATION FACTOR IF-2-RELATED"/>
    <property type="match status" value="1"/>
</dbReference>
<dbReference type="Pfam" id="PF22042">
    <property type="entry name" value="EF-G_D2"/>
    <property type="match status" value="1"/>
</dbReference>
<organism evidence="12 13">
    <name type="scientific">Entomospira entomophila</name>
    <dbReference type="NCBI Taxonomy" id="2719988"/>
    <lineage>
        <taxon>Bacteria</taxon>
        <taxon>Pseudomonadati</taxon>
        <taxon>Spirochaetota</taxon>
        <taxon>Spirochaetia</taxon>
        <taxon>Spirochaetales</taxon>
        <taxon>Spirochaetaceae</taxon>
        <taxon>Entomospira</taxon>
    </lineage>
</organism>
<evidence type="ECO:0000256" key="7">
    <source>
        <dbReference type="ARBA" id="ARBA00025162"/>
    </source>
</evidence>
<feature type="compositionally biased region" description="Polar residues" evidence="10">
    <location>
        <begin position="210"/>
        <end position="222"/>
    </location>
</feature>
<feature type="domain" description="Tr-type G" evidence="11">
    <location>
        <begin position="383"/>
        <end position="553"/>
    </location>
</feature>
<feature type="compositionally biased region" description="Basic and acidic residues" evidence="10">
    <location>
        <begin position="1"/>
        <end position="38"/>
    </location>
</feature>
<proteinExistence type="inferred from homology"/>
<keyword evidence="4 8" id="KW-0547">Nucleotide-binding</keyword>
<evidence type="ECO:0000313" key="13">
    <source>
        <dbReference type="Proteomes" id="UP000711995"/>
    </source>
</evidence>
<keyword evidence="5 8" id="KW-0648">Protein biosynthesis</keyword>
<dbReference type="RefSeq" id="WP_167700410.1">
    <property type="nucleotide sequence ID" value="NZ_CP118174.1"/>
</dbReference>
<dbReference type="SUPFAM" id="SSF50447">
    <property type="entry name" value="Translation proteins"/>
    <property type="match status" value="2"/>
</dbReference>
<dbReference type="EMBL" id="JAATLJ010000001">
    <property type="protein sequence ID" value="NIZ40823.1"/>
    <property type="molecule type" value="Genomic_DNA"/>
</dbReference>
<comment type="subcellular location">
    <subcellularLocation>
        <location evidence="8">Cytoplasm</location>
    </subcellularLocation>
</comment>
<keyword evidence="8" id="KW-0963">Cytoplasm</keyword>
<feature type="compositionally biased region" description="Polar residues" evidence="10">
    <location>
        <begin position="119"/>
        <end position="133"/>
    </location>
</feature>
<dbReference type="InterPro" id="IPR000178">
    <property type="entry name" value="TF_IF2_bacterial-like"/>
</dbReference>
<feature type="compositionally biased region" description="Low complexity" evidence="10">
    <location>
        <begin position="147"/>
        <end position="166"/>
    </location>
</feature>
<feature type="compositionally biased region" description="Polar residues" evidence="10">
    <location>
        <begin position="65"/>
        <end position="80"/>
    </location>
</feature>
<comment type="function">
    <text evidence="7 8 9">One of the essential components for the initiation of protein synthesis. Protects formylmethionyl-tRNA from spontaneous hydrolysis and promotes its binding to the 30S ribosomal subunits. Also involved in the hydrolysis of GTP during the formation of the 70S ribosomal complex.</text>
</comment>
<evidence type="ECO:0000259" key="11">
    <source>
        <dbReference type="PROSITE" id="PS51722"/>
    </source>
</evidence>
<dbReference type="FunFam" id="2.40.30.10:FF:000054">
    <property type="entry name" value="Translation initiation factor IF-2"/>
    <property type="match status" value="1"/>
</dbReference>
<feature type="binding site" evidence="8">
    <location>
        <begin position="493"/>
        <end position="496"/>
    </location>
    <ligand>
        <name>GTP</name>
        <dbReference type="ChEBI" id="CHEBI:37565"/>
    </ligand>
</feature>
<dbReference type="SUPFAM" id="SSF52156">
    <property type="entry name" value="Initiation factor IF2/eIF5b, domain 3"/>
    <property type="match status" value="1"/>
</dbReference>
<evidence type="ECO:0000256" key="9">
    <source>
        <dbReference type="RuleBase" id="RU000644"/>
    </source>
</evidence>
<dbReference type="NCBIfam" id="TIGR00487">
    <property type="entry name" value="IF-2"/>
    <property type="match status" value="1"/>
</dbReference>
<comment type="caution">
    <text evidence="8">Lacks conserved residue(s) required for the propagation of feature annotation.</text>
</comment>
<dbReference type="Pfam" id="PF04760">
    <property type="entry name" value="IF2_N"/>
    <property type="match status" value="1"/>
</dbReference>
<keyword evidence="13" id="KW-1185">Reference proteome</keyword>
<dbReference type="FunFam" id="3.40.50.10050:FF:000001">
    <property type="entry name" value="Translation initiation factor IF-2"/>
    <property type="match status" value="1"/>
</dbReference>
<evidence type="ECO:0000256" key="4">
    <source>
        <dbReference type="ARBA" id="ARBA00022741"/>
    </source>
</evidence>
<dbReference type="CDD" id="cd03702">
    <property type="entry name" value="IF2_mtIF2_II"/>
    <property type="match status" value="1"/>
</dbReference>
<evidence type="ECO:0000256" key="1">
    <source>
        <dbReference type="ARBA" id="ARBA00007733"/>
    </source>
</evidence>
<dbReference type="InterPro" id="IPR053905">
    <property type="entry name" value="EF-G-like_DII"/>
</dbReference>
<dbReference type="GO" id="GO:0003924">
    <property type="term" value="F:GTPase activity"/>
    <property type="evidence" value="ECO:0007669"/>
    <property type="project" value="UniProtKB-UniRule"/>
</dbReference>
<evidence type="ECO:0000256" key="3">
    <source>
        <dbReference type="ARBA" id="ARBA00022540"/>
    </source>
</evidence>
<dbReference type="PANTHER" id="PTHR43381:SF5">
    <property type="entry name" value="TR-TYPE G DOMAIN-CONTAINING PROTEIN"/>
    <property type="match status" value="1"/>
</dbReference>
<dbReference type="GO" id="GO:0005829">
    <property type="term" value="C:cytosol"/>
    <property type="evidence" value="ECO:0007669"/>
    <property type="project" value="TreeGrafter"/>
</dbReference>
<protein>
    <recommendedName>
        <fullName evidence="2 8">Translation initiation factor IF-2</fullName>
    </recommendedName>
</protein>
<dbReference type="InterPro" id="IPR005225">
    <property type="entry name" value="Small_GTP-bd"/>
</dbReference>
<dbReference type="InterPro" id="IPR009000">
    <property type="entry name" value="Transl_B-barrel_sf"/>
</dbReference>
<dbReference type="FunFam" id="3.40.50.300:FF:000019">
    <property type="entry name" value="Translation initiation factor IF-2"/>
    <property type="match status" value="1"/>
</dbReference>
<keyword evidence="6 8" id="KW-0342">GTP-binding</keyword>
<dbReference type="Pfam" id="PF00009">
    <property type="entry name" value="GTP_EFTU"/>
    <property type="match status" value="1"/>
</dbReference>
<dbReference type="PROSITE" id="PS51722">
    <property type="entry name" value="G_TR_2"/>
    <property type="match status" value="1"/>
</dbReference>
<sequence length="889" mass="96259">MTSESEKDKKEEAPLIKKDKRKQEAEHKVETPAAKEDLQGTTSDGSKDTKKKRVVVVSKKPAEYSKSQKNTNTQTSVNSAQSVSSHQGKQSSPSSSSIQSLDRPRVHKKAGNLAGGGSHTASMHSSSTGRTTPSYGAGNRTGGSGYGSTNRTNSSGSSYNTGSRTTQRYEQTSSYANHTNSHTPNYRSRYDGGSDRPQRPHTGGGGGQQYPRSSHPQGNNNRPPYRPHGGHNAGGNGAPNRSSTQKPAIVSETIDLTRSAGAAKWAASRGKKSYQGKGQSQSDSEKFFHQKRKIINTTQAVPSTIDIMESITVSDLAKKMNLKASDLITKLMSLGVMVTINGQIDSDTATILAEEYKCKVNVVSLYDETVIETEKDNPEDLVTRTPIVTIMGHVDHGKTKTLDAIRSADVVSREAGGITQHIGAYQVTLPSGQQITFLDTPGHEAFSAMRERGASVTDIVVLVVSGVEGVMPQTREAIKQAKDAAAPIIVAVNKMDLPDASMERIQQQLSEFELIPESWGGSTIFAPISALTGSGINELLEVILLQAEMMELTTNPKCAAEGHVIEARIDPGRGIAATVLLSRGTLRVGDPFVAGIFYGKIRAMYNDKGQRIQEAYPAQPVEITGFSEGTPKAGDPFQVTKDESMARQVASKRQELNKLEEAKNVKKISLANFMENIATKEQKELRLIIKGDVQGSVEALKQSLEKLSNNEIRLTVLSATAGAIVEQDVKSAATSDAIIIGFHVRPTPKAQLLADQEKVEIRKYNLIYEVIEDITLAIEGLLTPELREQVTGQAEIRKVFSSSKVGNIAGCMIISGVITRKSRIHVIRDSVVMGDCTIAGLKRDKDDVKEVREGFECGITLQGYADIKMGDILEAYDIHEIKRRLASSK</sequence>
<dbReference type="Pfam" id="PF11987">
    <property type="entry name" value="IF-2"/>
    <property type="match status" value="1"/>
</dbReference>
<feature type="region of interest" description="Disordered" evidence="10">
    <location>
        <begin position="266"/>
        <end position="285"/>
    </location>
</feature>
<evidence type="ECO:0000256" key="6">
    <source>
        <dbReference type="ARBA" id="ARBA00023134"/>
    </source>
</evidence>
<evidence type="ECO:0000313" key="12">
    <source>
        <dbReference type="EMBL" id="NIZ40823.1"/>
    </source>
</evidence>
<feature type="binding site" evidence="8">
    <location>
        <begin position="392"/>
        <end position="399"/>
    </location>
    <ligand>
        <name>GTP</name>
        <dbReference type="ChEBI" id="CHEBI:37565"/>
    </ligand>
</feature>
<feature type="compositionally biased region" description="Basic and acidic residues" evidence="10">
    <location>
        <begin position="188"/>
        <end position="198"/>
    </location>
</feature>
<feature type="region of interest" description="Disordered" evidence="10">
    <location>
        <begin position="1"/>
        <end position="246"/>
    </location>
</feature>
<gene>
    <name evidence="8 12" type="primary">infB</name>
    <name evidence="12" type="ORF">HCT14_04805</name>
</gene>
<comment type="caution">
    <text evidence="12">The sequence shown here is derived from an EMBL/GenBank/DDBJ whole genome shotgun (WGS) entry which is preliminary data.</text>
</comment>
<reference evidence="12 13" key="1">
    <citation type="submission" date="2020-03" db="EMBL/GenBank/DDBJ databases">
        <title>Spirochaetal bacteria isolated from arthropods constitute a novel genus Entomospira genus novum within the order Spirochaetales.</title>
        <authorList>
            <person name="Grana-Miraglia L."/>
            <person name="Sikutova S."/>
            <person name="Fingerle V."/>
            <person name="Sing A."/>
            <person name="Castillo-Ramirez S."/>
            <person name="Margos G."/>
            <person name="Rudolf I."/>
        </authorList>
    </citation>
    <scope>NUCLEOTIDE SEQUENCE [LARGE SCALE GENOMIC DNA]</scope>
    <source>
        <strain evidence="12 13">BR193</strain>
    </source>
</reference>
<feature type="binding site" evidence="8">
    <location>
        <begin position="439"/>
        <end position="443"/>
    </location>
    <ligand>
        <name>GTP</name>
        <dbReference type="ChEBI" id="CHEBI:37565"/>
    </ligand>
</feature>
<dbReference type="FunFam" id="2.40.30.10:FF:000008">
    <property type="entry name" value="Translation initiation factor IF-2"/>
    <property type="match status" value="1"/>
</dbReference>
<dbReference type="InterPro" id="IPR027417">
    <property type="entry name" value="P-loop_NTPase"/>
</dbReference>
<evidence type="ECO:0000256" key="5">
    <source>
        <dbReference type="ARBA" id="ARBA00022917"/>
    </source>
</evidence>
<evidence type="ECO:0000256" key="10">
    <source>
        <dbReference type="SAM" id="MobiDB-lite"/>
    </source>
</evidence>
<dbReference type="InterPro" id="IPR006847">
    <property type="entry name" value="IF2_N"/>
</dbReference>
<accession>A0A968GBZ6</accession>
<dbReference type="InterPro" id="IPR044145">
    <property type="entry name" value="IF2_II"/>
</dbReference>
<dbReference type="HAMAP" id="MF_00100_B">
    <property type="entry name" value="IF_2_B"/>
    <property type="match status" value="1"/>
</dbReference>
<dbReference type="InterPro" id="IPR036925">
    <property type="entry name" value="TIF_IF2_dom3_sf"/>
</dbReference>
<dbReference type="Gene3D" id="2.40.30.10">
    <property type="entry name" value="Translation factors"/>
    <property type="match status" value="2"/>
</dbReference>
<dbReference type="Proteomes" id="UP000711995">
    <property type="component" value="Unassembled WGS sequence"/>
</dbReference>
<dbReference type="InterPro" id="IPR000795">
    <property type="entry name" value="T_Tr_GTP-bd_dom"/>
</dbReference>
<dbReference type="AlphaFoldDB" id="A0A968GBZ6"/>
<dbReference type="GO" id="GO:0005525">
    <property type="term" value="F:GTP binding"/>
    <property type="evidence" value="ECO:0007669"/>
    <property type="project" value="UniProtKB-KW"/>
</dbReference>
<comment type="similarity">
    <text evidence="1 8 9">Belongs to the TRAFAC class translation factor GTPase superfamily. Classic translation factor GTPase family. IF-2 subfamily.</text>
</comment>
<dbReference type="SUPFAM" id="SSF52540">
    <property type="entry name" value="P-loop containing nucleoside triphosphate hydrolases"/>
    <property type="match status" value="1"/>
</dbReference>
<feature type="compositionally biased region" description="Low complexity" evidence="10">
    <location>
        <begin position="81"/>
        <end position="100"/>
    </location>
</feature>
<dbReference type="InterPro" id="IPR023115">
    <property type="entry name" value="TIF_IF2_dom3"/>
</dbReference>
<dbReference type="NCBIfam" id="TIGR00231">
    <property type="entry name" value="small_GTP"/>
    <property type="match status" value="1"/>
</dbReference>
<dbReference type="GO" id="GO:0003743">
    <property type="term" value="F:translation initiation factor activity"/>
    <property type="evidence" value="ECO:0007669"/>
    <property type="project" value="UniProtKB-UniRule"/>
</dbReference>
<feature type="compositionally biased region" description="Polar residues" evidence="10">
    <location>
        <begin position="168"/>
        <end position="186"/>
    </location>
</feature>
<dbReference type="CDD" id="cd03692">
    <property type="entry name" value="mtIF2_IVc"/>
    <property type="match status" value="1"/>
</dbReference>
<dbReference type="CDD" id="cd01887">
    <property type="entry name" value="IF2_eIF5B"/>
    <property type="match status" value="1"/>
</dbReference>
<dbReference type="Gene3D" id="3.40.50.10050">
    <property type="entry name" value="Translation initiation factor IF- 2, domain 3"/>
    <property type="match status" value="1"/>
</dbReference>
<keyword evidence="3 8" id="KW-0396">Initiation factor</keyword>
<dbReference type="Gene3D" id="3.40.50.300">
    <property type="entry name" value="P-loop containing nucleotide triphosphate hydrolases"/>
    <property type="match status" value="1"/>
</dbReference>